<gene>
    <name evidence="1" type="ORF">V6N11_073103</name>
</gene>
<accession>A0ABR2P939</accession>
<dbReference type="EMBL" id="JBBPBN010000073">
    <property type="protein sequence ID" value="KAK8984953.1"/>
    <property type="molecule type" value="Genomic_DNA"/>
</dbReference>
<sequence>MMGGKHQPYIDVDGTSNDEEVVDAALIEWPRTPQRLTTQMALMEMTWCDPTARSTPEVGQRGTSPLMCGVLNGHKSRDIQGTCASRTREGNTELHVGS</sequence>
<keyword evidence="2" id="KW-1185">Reference proteome</keyword>
<comment type="caution">
    <text evidence="1">The sequence shown here is derived from an EMBL/GenBank/DDBJ whole genome shotgun (WGS) entry which is preliminary data.</text>
</comment>
<reference evidence="1 2" key="1">
    <citation type="journal article" date="2024" name="G3 (Bethesda)">
        <title>Genome assembly of Hibiscus sabdariffa L. provides insights into metabolisms of medicinal natural products.</title>
        <authorList>
            <person name="Kim T."/>
        </authorList>
    </citation>
    <scope>NUCLEOTIDE SEQUENCE [LARGE SCALE GENOMIC DNA]</scope>
    <source>
        <strain evidence="1">TK-2024</strain>
        <tissue evidence="1">Old leaves</tissue>
    </source>
</reference>
<evidence type="ECO:0000313" key="2">
    <source>
        <dbReference type="Proteomes" id="UP001396334"/>
    </source>
</evidence>
<dbReference type="Proteomes" id="UP001396334">
    <property type="component" value="Unassembled WGS sequence"/>
</dbReference>
<proteinExistence type="predicted"/>
<name>A0ABR2P939_9ROSI</name>
<organism evidence="1 2">
    <name type="scientific">Hibiscus sabdariffa</name>
    <name type="common">roselle</name>
    <dbReference type="NCBI Taxonomy" id="183260"/>
    <lineage>
        <taxon>Eukaryota</taxon>
        <taxon>Viridiplantae</taxon>
        <taxon>Streptophyta</taxon>
        <taxon>Embryophyta</taxon>
        <taxon>Tracheophyta</taxon>
        <taxon>Spermatophyta</taxon>
        <taxon>Magnoliopsida</taxon>
        <taxon>eudicotyledons</taxon>
        <taxon>Gunneridae</taxon>
        <taxon>Pentapetalae</taxon>
        <taxon>rosids</taxon>
        <taxon>malvids</taxon>
        <taxon>Malvales</taxon>
        <taxon>Malvaceae</taxon>
        <taxon>Malvoideae</taxon>
        <taxon>Hibiscus</taxon>
    </lineage>
</organism>
<evidence type="ECO:0000313" key="1">
    <source>
        <dbReference type="EMBL" id="KAK8984953.1"/>
    </source>
</evidence>
<protein>
    <submittedName>
        <fullName evidence="1">Uncharacterized protein</fullName>
    </submittedName>
</protein>